<gene>
    <name evidence="6" type="ORF">BCR42DRAFT_309323</name>
</gene>
<dbReference type="InterPro" id="IPR009571">
    <property type="entry name" value="SUR7/Rim9-like_fungi"/>
</dbReference>
<name>A0A1X2I2E2_9FUNG</name>
<sequence length="188" mass="20522">VIGQLANKPFINRLYFVQVSQQSTGQNFNLGLWNYCTSTDQGVQFCSHPQPGYNWINTPNVNQAIPSARYSSGLFLALFILLIIGLCLTFLLLLASLPLCCVRARSVGVSMSTLIFLTFLVMLAALIIELVVVIRGNQLLHQADPTWTGHAGNSLWMTIGSVVSLLFAFLAYGCSCCAVGNTDGRKRS</sequence>
<evidence type="ECO:0000256" key="1">
    <source>
        <dbReference type="ARBA" id="ARBA00004141"/>
    </source>
</evidence>
<evidence type="ECO:0000313" key="7">
    <source>
        <dbReference type="Proteomes" id="UP000193560"/>
    </source>
</evidence>
<organism evidence="6 7">
    <name type="scientific">Absidia repens</name>
    <dbReference type="NCBI Taxonomy" id="90262"/>
    <lineage>
        <taxon>Eukaryota</taxon>
        <taxon>Fungi</taxon>
        <taxon>Fungi incertae sedis</taxon>
        <taxon>Mucoromycota</taxon>
        <taxon>Mucoromycotina</taxon>
        <taxon>Mucoromycetes</taxon>
        <taxon>Mucorales</taxon>
        <taxon>Cunninghamellaceae</taxon>
        <taxon>Absidia</taxon>
    </lineage>
</organism>
<feature type="non-terminal residue" evidence="6">
    <location>
        <position position="1"/>
    </location>
</feature>
<comment type="caution">
    <text evidence="6">The sequence shown here is derived from an EMBL/GenBank/DDBJ whole genome shotgun (WGS) entry which is preliminary data.</text>
</comment>
<reference evidence="6 7" key="1">
    <citation type="submission" date="2016-07" db="EMBL/GenBank/DDBJ databases">
        <title>Pervasive Adenine N6-methylation of Active Genes in Fungi.</title>
        <authorList>
            <consortium name="DOE Joint Genome Institute"/>
            <person name="Mondo S.J."/>
            <person name="Dannebaum R.O."/>
            <person name="Kuo R.C."/>
            <person name="Labutti K."/>
            <person name="Haridas S."/>
            <person name="Kuo A."/>
            <person name="Salamov A."/>
            <person name="Ahrendt S.R."/>
            <person name="Lipzen A."/>
            <person name="Sullivan W."/>
            <person name="Andreopoulos W.B."/>
            <person name="Clum A."/>
            <person name="Lindquist E."/>
            <person name="Daum C."/>
            <person name="Ramamoorthy G.K."/>
            <person name="Gryganskyi A."/>
            <person name="Culley D."/>
            <person name="Magnuson J.K."/>
            <person name="James T.Y."/>
            <person name="O'Malley M.A."/>
            <person name="Stajich J.E."/>
            <person name="Spatafora J.W."/>
            <person name="Visel A."/>
            <person name="Grigoriev I.V."/>
        </authorList>
    </citation>
    <scope>NUCLEOTIDE SEQUENCE [LARGE SCALE GENOMIC DNA]</scope>
    <source>
        <strain evidence="6 7">NRRL 1336</strain>
    </source>
</reference>
<keyword evidence="3 5" id="KW-1133">Transmembrane helix</keyword>
<keyword evidence="4 5" id="KW-0472">Membrane</keyword>
<keyword evidence="2 5" id="KW-0812">Transmembrane</keyword>
<evidence type="ECO:0000256" key="4">
    <source>
        <dbReference type="ARBA" id="ARBA00023136"/>
    </source>
</evidence>
<dbReference type="GO" id="GO:0032153">
    <property type="term" value="C:cell division site"/>
    <property type="evidence" value="ECO:0007669"/>
    <property type="project" value="TreeGrafter"/>
</dbReference>
<dbReference type="GO" id="GO:0005886">
    <property type="term" value="C:plasma membrane"/>
    <property type="evidence" value="ECO:0007669"/>
    <property type="project" value="InterPro"/>
</dbReference>
<evidence type="ECO:0000256" key="3">
    <source>
        <dbReference type="ARBA" id="ARBA00022989"/>
    </source>
</evidence>
<dbReference type="Gene3D" id="1.20.140.150">
    <property type="match status" value="1"/>
</dbReference>
<proteinExistence type="predicted"/>
<accession>A0A1X2I2E2</accession>
<feature type="non-terminal residue" evidence="6">
    <location>
        <position position="188"/>
    </location>
</feature>
<dbReference type="OrthoDB" id="2327445at2759"/>
<comment type="subcellular location">
    <subcellularLocation>
        <location evidence="1">Membrane</location>
        <topology evidence="1">Multi-pass membrane protein</topology>
    </subcellularLocation>
</comment>
<feature type="transmembrane region" description="Helical" evidence="5">
    <location>
        <begin position="114"/>
        <end position="134"/>
    </location>
</feature>
<feature type="transmembrane region" description="Helical" evidence="5">
    <location>
        <begin position="154"/>
        <end position="179"/>
    </location>
</feature>
<feature type="transmembrane region" description="Helical" evidence="5">
    <location>
        <begin position="74"/>
        <end position="102"/>
    </location>
</feature>
<dbReference type="STRING" id="90262.A0A1X2I2E2"/>
<dbReference type="PANTHER" id="PTHR28013">
    <property type="entry name" value="PROTEIN DCV1-RELATED"/>
    <property type="match status" value="1"/>
</dbReference>
<keyword evidence="7" id="KW-1185">Reference proteome</keyword>
<dbReference type="PANTHER" id="PTHR28013:SF3">
    <property type="entry name" value="PROTEIN DCV1-RELATED"/>
    <property type="match status" value="1"/>
</dbReference>
<dbReference type="AlphaFoldDB" id="A0A1X2I2E2"/>
<dbReference type="GO" id="GO:0035838">
    <property type="term" value="C:growing cell tip"/>
    <property type="evidence" value="ECO:0007669"/>
    <property type="project" value="TreeGrafter"/>
</dbReference>
<evidence type="ECO:0000256" key="5">
    <source>
        <dbReference type="SAM" id="Phobius"/>
    </source>
</evidence>
<protein>
    <recommendedName>
        <fullName evidence="8">Actin cortical patch SUR7/pH-response regulator pali</fullName>
    </recommendedName>
</protein>
<dbReference type="Proteomes" id="UP000193560">
    <property type="component" value="Unassembled WGS sequence"/>
</dbReference>
<evidence type="ECO:0000256" key="2">
    <source>
        <dbReference type="ARBA" id="ARBA00022692"/>
    </source>
</evidence>
<dbReference type="InterPro" id="IPR051380">
    <property type="entry name" value="pH-response_reg_palI/RIM9"/>
</dbReference>
<evidence type="ECO:0000313" key="6">
    <source>
        <dbReference type="EMBL" id="ORZ06949.1"/>
    </source>
</evidence>
<dbReference type="EMBL" id="MCGE01000037">
    <property type="protein sequence ID" value="ORZ06949.1"/>
    <property type="molecule type" value="Genomic_DNA"/>
</dbReference>
<evidence type="ECO:0008006" key="8">
    <source>
        <dbReference type="Google" id="ProtNLM"/>
    </source>
</evidence>
<dbReference type="Pfam" id="PF06687">
    <property type="entry name" value="SUR7"/>
    <property type="match status" value="1"/>
</dbReference>